<feature type="domain" description="C2H2-type" evidence="7">
    <location>
        <begin position="18"/>
        <end position="45"/>
    </location>
</feature>
<feature type="domain" description="C2H2-type" evidence="7">
    <location>
        <begin position="473"/>
        <end position="496"/>
    </location>
</feature>
<dbReference type="Proteomes" id="UP001566132">
    <property type="component" value="Unassembled WGS sequence"/>
</dbReference>
<feature type="signal peptide" evidence="6">
    <location>
        <begin position="1"/>
        <end position="23"/>
    </location>
</feature>
<organism evidence="8 9">
    <name type="scientific">Hypothenemus hampei</name>
    <name type="common">Coffee berry borer</name>
    <dbReference type="NCBI Taxonomy" id="57062"/>
    <lineage>
        <taxon>Eukaryota</taxon>
        <taxon>Metazoa</taxon>
        <taxon>Ecdysozoa</taxon>
        <taxon>Arthropoda</taxon>
        <taxon>Hexapoda</taxon>
        <taxon>Insecta</taxon>
        <taxon>Pterygota</taxon>
        <taxon>Neoptera</taxon>
        <taxon>Endopterygota</taxon>
        <taxon>Coleoptera</taxon>
        <taxon>Polyphaga</taxon>
        <taxon>Cucujiformia</taxon>
        <taxon>Curculionidae</taxon>
        <taxon>Scolytinae</taxon>
        <taxon>Hypothenemus</taxon>
    </lineage>
</organism>
<dbReference type="InterPro" id="IPR036236">
    <property type="entry name" value="Znf_C2H2_sf"/>
</dbReference>
<protein>
    <recommendedName>
        <fullName evidence="7">C2H2-type domain-containing protein</fullName>
    </recommendedName>
</protein>
<evidence type="ECO:0000256" key="5">
    <source>
        <dbReference type="PROSITE-ProRule" id="PRU00042"/>
    </source>
</evidence>
<evidence type="ECO:0000256" key="1">
    <source>
        <dbReference type="ARBA" id="ARBA00022723"/>
    </source>
</evidence>
<comment type="caution">
    <text evidence="8">The sequence shown here is derived from an EMBL/GenBank/DDBJ whole genome shotgun (WGS) entry which is preliminary data.</text>
</comment>
<evidence type="ECO:0000259" key="7">
    <source>
        <dbReference type="PROSITE" id="PS50157"/>
    </source>
</evidence>
<dbReference type="EMBL" id="JBDJPC010000001">
    <property type="protein sequence ID" value="KAL1517272.1"/>
    <property type="molecule type" value="Genomic_DNA"/>
</dbReference>
<dbReference type="GO" id="GO:0008270">
    <property type="term" value="F:zinc ion binding"/>
    <property type="evidence" value="ECO:0007669"/>
    <property type="project" value="UniProtKB-KW"/>
</dbReference>
<feature type="domain" description="C2H2-type" evidence="7">
    <location>
        <begin position="265"/>
        <end position="292"/>
    </location>
</feature>
<sequence length="516" mass="61620">MRQRLMNIFFRFLFLLRFQCERCYKSYTLLKNLRRHMSVECQKEKRFKCKLCTNSYYYRTDLRNHIHRVHDIITDMSLVIFYATNFDEYRLLKVFNHENVRYGCKKCNKLYQQKKTLGRHLRFDCGQKPAFTCQMCCFTCSKCHRIYIRKDSLQRHQMYECDKEPQFPCPFCPQKCKRRSHQIRLKIPVDNNGSHVCSDCGRIYKLRSSLRNHQKWECGKEPQFKCPFCSYRAKQKMHMLRHTERMHKGMDLSGLCFDYDNLQKFECEKCGRKYKHSPSLYNHKRFECGVEPQFKCGICNYVAKRKHALKMHTRTHFIIPTDDGRFLCRKCGKKYAGKQLVLSHILFECGVQPTTYIDLEDNSICNLSNVCVCVDFKEIHMLPAKFMCQECGKGGKKKFSCPNCLFSFTRYDNLQRHIKQDEFGCLTFPSFPLANYYVKDEDWFVCKQCNKKYKHRTSVWRHIKWECNKKPQFACHICGKRVTQKTSLKAHVENVHGLILLNKRVQAASHALCVKV</sequence>
<feature type="domain" description="C2H2-type" evidence="7">
    <location>
        <begin position="138"/>
        <end position="165"/>
    </location>
</feature>
<dbReference type="AlphaFoldDB" id="A0ABD1FDC2"/>
<accession>A0ABD1FDC2</accession>
<feature type="domain" description="C2H2-type" evidence="7">
    <location>
        <begin position="326"/>
        <end position="353"/>
    </location>
</feature>
<gene>
    <name evidence="8" type="ORF">ABEB36_001058</name>
</gene>
<feature type="chain" id="PRO_5044760367" description="C2H2-type domain-containing protein" evidence="6">
    <location>
        <begin position="24"/>
        <end position="516"/>
    </location>
</feature>
<reference evidence="8 9" key="1">
    <citation type="submission" date="2024-05" db="EMBL/GenBank/DDBJ databases">
        <title>Genetic variation in Jamaican populations of the coffee berry borer (Hypothenemus hampei).</title>
        <authorList>
            <person name="Errbii M."/>
            <person name="Myrie A."/>
        </authorList>
    </citation>
    <scope>NUCLEOTIDE SEQUENCE [LARGE SCALE GENOMIC DNA]</scope>
    <source>
        <strain evidence="8">JA-Hopewell-2020-01-JO</strain>
        <tissue evidence="8">Whole body</tissue>
    </source>
</reference>
<dbReference type="PROSITE" id="PS00028">
    <property type="entry name" value="ZINC_FINGER_C2H2_1"/>
    <property type="match status" value="2"/>
</dbReference>
<evidence type="ECO:0000256" key="4">
    <source>
        <dbReference type="ARBA" id="ARBA00022833"/>
    </source>
</evidence>
<keyword evidence="2" id="KW-0677">Repeat</keyword>
<dbReference type="PROSITE" id="PS50157">
    <property type="entry name" value="ZINC_FINGER_C2H2_2"/>
    <property type="match status" value="10"/>
</dbReference>
<proteinExistence type="predicted"/>
<evidence type="ECO:0000256" key="2">
    <source>
        <dbReference type="ARBA" id="ARBA00022737"/>
    </source>
</evidence>
<dbReference type="PANTHER" id="PTHR24409:SF295">
    <property type="entry name" value="AZ2-RELATED"/>
    <property type="match status" value="1"/>
</dbReference>
<keyword evidence="9" id="KW-1185">Reference proteome</keyword>
<keyword evidence="1" id="KW-0479">Metal-binding</keyword>
<dbReference type="Pfam" id="PF00096">
    <property type="entry name" value="zf-C2H2"/>
    <property type="match status" value="6"/>
</dbReference>
<name>A0ABD1FDC2_HYPHA</name>
<dbReference type="Gene3D" id="3.30.160.60">
    <property type="entry name" value="Classic Zinc Finger"/>
    <property type="match status" value="5"/>
</dbReference>
<dbReference type="SUPFAM" id="SSF57667">
    <property type="entry name" value="beta-beta-alpha zinc fingers"/>
    <property type="match status" value="5"/>
</dbReference>
<feature type="domain" description="C2H2-type" evidence="7">
    <location>
        <begin position="195"/>
        <end position="222"/>
    </location>
</feature>
<keyword evidence="3 5" id="KW-0863">Zinc-finger</keyword>
<keyword evidence="6" id="KW-0732">Signal</keyword>
<evidence type="ECO:0000313" key="9">
    <source>
        <dbReference type="Proteomes" id="UP001566132"/>
    </source>
</evidence>
<dbReference type="InterPro" id="IPR013087">
    <property type="entry name" value="Znf_C2H2_type"/>
</dbReference>
<dbReference type="PANTHER" id="PTHR24409">
    <property type="entry name" value="ZINC FINGER PROTEIN 142"/>
    <property type="match status" value="1"/>
</dbReference>
<evidence type="ECO:0000313" key="8">
    <source>
        <dbReference type="EMBL" id="KAL1517272.1"/>
    </source>
</evidence>
<feature type="domain" description="C2H2-type" evidence="7">
    <location>
        <begin position="102"/>
        <end position="129"/>
    </location>
</feature>
<evidence type="ECO:0000256" key="6">
    <source>
        <dbReference type="SAM" id="SignalP"/>
    </source>
</evidence>
<dbReference type="SMART" id="SM00355">
    <property type="entry name" value="ZnF_C2H2"/>
    <property type="match status" value="12"/>
</dbReference>
<feature type="domain" description="C2H2-type" evidence="7">
    <location>
        <begin position="47"/>
        <end position="70"/>
    </location>
</feature>
<evidence type="ECO:0000256" key="3">
    <source>
        <dbReference type="ARBA" id="ARBA00022771"/>
    </source>
</evidence>
<feature type="domain" description="C2H2-type" evidence="7">
    <location>
        <begin position="444"/>
        <end position="471"/>
    </location>
</feature>
<feature type="domain" description="C2H2-type" evidence="7">
    <location>
        <begin position="294"/>
        <end position="316"/>
    </location>
</feature>
<keyword evidence="4" id="KW-0862">Zinc</keyword>